<evidence type="ECO:0000256" key="1">
    <source>
        <dbReference type="ARBA" id="ARBA00004629"/>
    </source>
</evidence>
<evidence type="ECO:0000256" key="5">
    <source>
        <dbReference type="ARBA" id="ARBA00022776"/>
    </source>
</evidence>
<dbReference type="InterPro" id="IPR008685">
    <property type="entry name" value="Centromere_Mis12"/>
</dbReference>
<dbReference type="EMBL" id="JBBXJM010000002">
    <property type="protein sequence ID" value="KAL1412112.1"/>
    <property type="molecule type" value="Genomic_DNA"/>
</dbReference>
<dbReference type="PANTHER" id="PTHR14527">
    <property type="entry name" value="PROTEIN MIS12 HOMOLOG"/>
    <property type="match status" value="1"/>
</dbReference>
<evidence type="ECO:0000256" key="8">
    <source>
        <dbReference type="ARBA" id="ARBA00023306"/>
    </source>
</evidence>
<evidence type="ECO:0000256" key="3">
    <source>
        <dbReference type="ARBA" id="ARBA00022454"/>
    </source>
</evidence>
<keyword evidence="8" id="KW-0131">Cell cycle</keyword>
<evidence type="ECO:0000256" key="7">
    <source>
        <dbReference type="ARBA" id="ARBA00023054"/>
    </source>
</evidence>
<keyword evidence="3" id="KW-0158">Chromosome</keyword>
<dbReference type="GeneID" id="95984154"/>
<dbReference type="PANTHER" id="PTHR14527:SF2">
    <property type="entry name" value="PROTEIN MIS12 HOMOLOG"/>
    <property type="match status" value="1"/>
</dbReference>
<protein>
    <recommendedName>
        <fullName evidence="13">Nucleoporin Nup54 alpha-helical domain-containing protein</fullName>
    </recommendedName>
</protein>
<keyword evidence="9" id="KW-0137">Centromere</keyword>
<gene>
    <name evidence="11" type="ORF">Q8F55_003111</name>
</gene>
<dbReference type="RefSeq" id="XP_069212056.1">
    <property type="nucleotide sequence ID" value="XM_069351670.1"/>
</dbReference>
<evidence type="ECO:0000313" key="11">
    <source>
        <dbReference type="EMBL" id="KAL1412112.1"/>
    </source>
</evidence>
<proteinExistence type="inferred from homology"/>
<feature type="region of interest" description="Disordered" evidence="10">
    <location>
        <begin position="1"/>
        <end position="66"/>
    </location>
</feature>
<keyword evidence="12" id="KW-1185">Reference proteome</keyword>
<feature type="compositionally biased region" description="Low complexity" evidence="10">
    <location>
        <begin position="13"/>
        <end position="23"/>
    </location>
</feature>
<comment type="similarity">
    <text evidence="2">Belongs to the mis12 family.</text>
</comment>
<evidence type="ECO:0000256" key="10">
    <source>
        <dbReference type="SAM" id="MobiDB-lite"/>
    </source>
</evidence>
<evidence type="ECO:0000256" key="9">
    <source>
        <dbReference type="ARBA" id="ARBA00023328"/>
    </source>
</evidence>
<dbReference type="Proteomes" id="UP001565368">
    <property type="component" value="Unassembled WGS sequence"/>
</dbReference>
<keyword evidence="5" id="KW-0498">Mitosis</keyword>
<comment type="subcellular location">
    <subcellularLocation>
        <location evidence="1">Chromosome</location>
        <location evidence="1">Centromere</location>
        <location evidence="1">Kinetochore</location>
    </subcellularLocation>
</comment>
<reference evidence="11 12" key="1">
    <citation type="submission" date="2023-08" db="EMBL/GenBank/DDBJ databases">
        <title>Annotated Genome Sequence of Vanrija albida AlHP1.</title>
        <authorList>
            <person name="Herzog R."/>
        </authorList>
    </citation>
    <scope>NUCLEOTIDE SEQUENCE [LARGE SCALE GENOMIC DNA]</scope>
    <source>
        <strain evidence="11 12">AlHP1</strain>
    </source>
</reference>
<evidence type="ECO:0000256" key="2">
    <source>
        <dbReference type="ARBA" id="ARBA00008643"/>
    </source>
</evidence>
<keyword evidence="6" id="KW-0995">Kinetochore</keyword>
<keyword evidence="7" id="KW-0175">Coiled coil</keyword>
<organism evidence="11 12">
    <name type="scientific">Vanrija albida</name>
    <dbReference type="NCBI Taxonomy" id="181172"/>
    <lineage>
        <taxon>Eukaryota</taxon>
        <taxon>Fungi</taxon>
        <taxon>Dikarya</taxon>
        <taxon>Basidiomycota</taxon>
        <taxon>Agaricomycotina</taxon>
        <taxon>Tremellomycetes</taxon>
        <taxon>Trichosporonales</taxon>
        <taxon>Trichosporonaceae</taxon>
        <taxon>Vanrija</taxon>
    </lineage>
</organism>
<sequence>MPPRKSTGRRQSAAESAASGSAPAPAPSAPPAEPAPRPAPAPSPLASSSRHTLDDPPLVPESITWDYAPPVRAPQAYTDEDKERLVHELMQFSPVSLLYDIAEHAHQTAHNTVEGVDAWAAREARLRDAEAEAAGVGDRGGAVDAHEREVEVGSHALETLLETHVDRAFDTFTAYALRNAFRVPDGVEVVMPWHKGIDFARAAHVAALPEGEGALVARLTDLRAQVEHARLVDHRLALAEAALDRRLEIAAHRRAQVGFVADSVREAGLAPLPDKAADISAALKALHDRLQPLEVPQRSRAPELADGTTAWEAGRQAYLSWALGKALSSASAEAPIGDRIDAAERAAHDVASKDEVDALASVVQ</sequence>
<evidence type="ECO:0000313" key="12">
    <source>
        <dbReference type="Proteomes" id="UP001565368"/>
    </source>
</evidence>
<dbReference type="Pfam" id="PF05859">
    <property type="entry name" value="Mis12"/>
    <property type="match status" value="1"/>
</dbReference>
<accession>A0ABR3QC79</accession>
<evidence type="ECO:0000256" key="4">
    <source>
        <dbReference type="ARBA" id="ARBA00022618"/>
    </source>
</evidence>
<keyword evidence="4" id="KW-0132">Cell division</keyword>
<comment type="caution">
    <text evidence="11">The sequence shown here is derived from an EMBL/GenBank/DDBJ whole genome shotgun (WGS) entry which is preliminary data.</text>
</comment>
<evidence type="ECO:0000256" key="6">
    <source>
        <dbReference type="ARBA" id="ARBA00022838"/>
    </source>
</evidence>
<feature type="compositionally biased region" description="Pro residues" evidence="10">
    <location>
        <begin position="24"/>
        <end position="43"/>
    </location>
</feature>
<name>A0ABR3QC79_9TREE</name>
<evidence type="ECO:0008006" key="13">
    <source>
        <dbReference type="Google" id="ProtNLM"/>
    </source>
</evidence>